<sequence>VEELGASDHKSITFSIEWKYDSSDNLVTVPDFRLADYNGLREHLSSVDWGNEVSYQYDSFLNTIHAAQRTFIPYKEIRSNRNDPKWMNNRLKYLLGHKKGIYRRIKRGEGHLMNQYIDIKRDIKRGIRKAKRDYEIKVARDSKTNPKSFFQVYRTKVRDKIGPLKNNYGHLTDKENEMCSIFNNYFLSVFTQEDTNNIPVINFYSGLEEKLCNITVTSEMVVKQIDRLKQNKSPGPDEVFSRVLKECKMELCEPLTNIFNLCLQTGVVSDMWKMANVIPIFKTRDKSLPSNYRPISLTSIVGKLLESIIAEIIRSHLDKHSLINDTQHGFTRGRSCLTNLLTFFSKAFEAVDHDKEFDIIYLDFSKAFDSSAP</sequence>
<evidence type="ECO:0000313" key="2">
    <source>
        <dbReference type="EMBL" id="KAK8738331.1"/>
    </source>
</evidence>
<dbReference type="AlphaFoldDB" id="A0AAW0XEZ0"/>
<feature type="domain" description="Reverse transcriptase" evidence="1">
    <location>
        <begin position="287"/>
        <end position="370"/>
    </location>
</feature>
<dbReference type="Pfam" id="PF00078">
    <property type="entry name" value="RVT_1"/>
    <property type="match status" value="1"/>
</dbReference>
<dbReference type="PANTHER" id="PTHR33395:SF22">
    <property type="entry name" value="REVERSE TRANSCRIPTASE DOMAIN-CONTAINING PROTEIN"/>
    <property type="match status" value="1"/>
</dbReference>
<dbReference type="EMBL" id="JARKIK010000040">
    <property type="protein sequence ID" value="KAK8738331.1"/>
    <property type="molecule type" value="Genomic_DNA"/>
</dbReference>
<dbReference type="InterPro" id="IPR043502">
    <property type="entry name" value="DNA/RNA_pol_sf"/>
</dbReference>
<dbReference type="PANTHER" id="PTHR33395">
    <property type="entry name" value="TRANSCRIPTASE, PUTATIVE-RELATED-RELATED"/>
    <property type="match status" value="1"/>
</dbReference>
<accession>A0AAW0XEZ0</accession>
<gene>
    <name evidence="2" type="ORF">OTU49_017424</name>
</gene>
<dbReference type="InterPro" id="IPR000477">
    <property type="entry name" value="RT_dom"/>
</dbReference>
<dbReference type="Proteomes" id="UP001445076">
    <property type="component" value="Unassembled WGS sequence"/>
</dbReference>
<dbReference type="GO" id="GO:0061343">
    <property type="term" value="P:cell adhesion involved in heart morphogenesis"/>
    <property type="evidence" value="ECO:0007669"/>
    <property type="project" value="TreeGrafter"/>
</dbReference>
<name>A0AAW0XEZ0_CHEQU</name>
<evidence type="ECO:0000313" key="3">
    <source>
        <dbReference type="Proteomes" id="UP001445076"/>
    </source>
</evidence>
<reference evidence="2 3" key="1">
    <citation type="journal article" date="2024" name="BMC Genomics">
        <title>Genome assembly of redclaw crayfish (Cherax quadricarinatus) provides insights into its immune adaptation and hypoxia tolerance.</title>
        <authorList>
            <person name="Liu Z."/>
            <person name="Zheng J."/>
            <person name="Li H."/>
            <person name="Fang K."/>
            <person name="Wang S."/>
            <person name="He J."/>
            <person name="Zhou D."/>
            <person name="Weng S."/>
            <person name="Chi M."/>
            <person name="Gu Z."/>
            <person name="He J."/>
            <person name="Li F."/>
            <person name="Wang M."/>
        </authorList>
    </citation>
    <scope>NUCLEOTIDE SEQUENCE [LARGE SCALE GENOMIC DNA]</scope>
    <source>
        <strain evidence="2">ZL_2023a</strain>
    </source>
</reference>
<comment type="caution">
    <text evidence="2">The sequence shown here is derived from an EMBL/GenBank/DDBJ whole genome shotgun (WGS) entry which is preliminary data.</text>
</comment>
<proteinExistence type="predicted"/>
<feature type="non-terminal residue" evidence="2">
    <location>
        <position position="1"/>
    </location>
</feature>
<keyword evidence="3" id="KW-1185">Reference proteome</keyword>
<dbReference type="GO" id="GO:0007508">
    <property type="term" value="P:larval heart development"/>
    <property type="evidence" value="ECO:0007669"/>
    <property type="project" value="TreeGrafter"/>
</dbReference>
<evidence type="ECO:0000259" key="1">
    <source>
        <dbReference type="Pfam" id="PF00078"/>
    </source>
</evidence>
<dbReference type="SUPFAM" id="SSF56672">
    <property type="entry name" value="DNA/RNA polymerases"/>
    <property type="match status" value="1"/>
</dbReference>
<dbReference type="CDD" id="cd01650">
    <property type="entry name" value="RT_nLTR_like"/>
    <property type="match status" value="1"/>
</dbReference>
<organism evidence="2 3">
    <name type="scientific">Cherax quadricarinatus</name>
    <name type="common">Australian red claw crayfish</name>
    <dbReference type="NCBI Taxonomy" id="27406"/>
    <lineage>
        <taxon>Eukaryota</taxon>
        <taxon>Metazoa</taxon>
        <taxon>Ecdysozoa</taxon>
        <taxon>Arthropoda</taxon>
        <taxon>Crustacea</taxon>
        <taxon>Multicrustacea</taxon>
        <taxon>Malacostraca</taxon>
        <taxon>Eumalacostraca</taxon>
        <taxon>Eucarida</taxon>
        <taxon>Decapoda</taxon>
        <taxon>Pleocyemata</taxon>
        <taxon>Astacidea</taxon>
        <taxon>Parastacoidea</taxon>
        <taxon>Parastacidae</taxon>
        <taxon>Cherax</taxon>
    </lineage>
</organism>
<protein>
    <recommendedName>
        <fullName evidence="1">Reverse transcriptase domain-containing protein</fullName>
    </recommendedName>
</protein>
<dbReference type="GO" id="GO:0031012">
    <property type="term" value="C:extracellular matrix"/>
    <property type="evidence" value="ECO:0007669"/>
    <property type="project" value="TreeGrafter"/>
</dbReference>
<dbReference type="GO" id="GO:0071897">
    <property type="term" value="P:DNA biosynthetic process"/>
    <property type="evidence" value="ECO:0007669"/>
    <property type="project" value="UniProtKB-ARBA"/>
</dbReference>